<evidence type="ECO:0000256" key="1">
    <source>
        <dbReference type="SAM" id="Phobius"/>
    </source>
</evidence>
<keyword evidence="1" id="KW-1133">Transmembrane helix</keyword>
<name>A0A433ZT97_MORMO</name>
<feature type="transmembrane region" description="Helical" evidence="1">
    <location>
        <begin position="135"/>
        <end position="165"/>
    </location>
</feature>
<accession>A0A433ZT97</accession>
<sequence>MEKRHIAVWIGLVLNLIFLGIIAYIPSALEPYRDQLDYQTQQLIEVLPYVKILMTGGIAAQLISLTFPRNQPKLGLIFAMIGGIIFVPLGFIFIVGYLYDYNRVVYSSLKSVPKLAQLPFEVLLKFNKQRQVSMAAMYAVLGVVLLVIGMDFGGIMVAVGIVLLINARRIQYYPMLAIAGDNLLFTPGQYAVCYEAPLSAFTVITDNRSALKLHIRTAELDRVFRIAKADLLQDEQNTLDKILARLKRPSVIQ</sequence>
<keyword evidence="1" id="KW-0812">Transmembrane</keyword>
<evidence type="ECO:0000313" key="3">
    <source>
        <dbReference type="Proteomes" id="UP000286908"/>
    </source>
</evidence>
<protein>
    <submittedName>
        <fullName evidence="2">Uncharacterized protein</fullName>
    </submittedName>
</protein>
<dbReference type="AlphaFoldDB" id="A0A433ZT97"/>
<gene>
    <name evidence="2" type="ORF">CKG00_02285</name>
</gene>
<reference evidence="2 3" key="1">
    <citation type="submission" date="2017-08" db="EMBL/GenBank/DDBJ databases">
        <title>Draft genome sequence of pheromone producing symbiont Morganella morganii, of the female New Zealand grass grub Costelytra giveni.</title>
        <authorList>
            <person name="Laugraud A."/>
            <person name="Young S.D."/>
            <person name="Hurst M.H."/>
        </authorList>
    </citation>
    <scope>NUCLEOTIDE SEQUENCE [LARGE SCALE GENOMIC DNA]</scope>
    <source>
        <strain evidence="2 3">MMsCG</strain>
    </source>
</reference>
<organism evidence="2 3">
    <name type="scientific">Morganella morganii</name>
    <name type="common">Proteus morganii</name>
    <dbReference type="NCBI Taxonomy" id="582"/>
    <lineage>
        <taxon>Bacteria</taxon>
        <taxon>Pseudomonadati</taxon>
        <taxon>Pseudomonadota</taxon>
        <taxon>Gammaproteobacteria</taxon>
        <taxon>Enterobacterales</taxon>
        <taxon>Morganellaceae</taxon>
        <taxon>Morganella</taxon>
    </lineage>
</organism>
<keyword evidence="1" id="KW-0472">Membrane</keyword>
<dbReference type="OrthoDB" id="6455816at2"/>
<dbReference type="Proteomes" id="UP000286908">
    <property type="component" value="Unassembled WGS sequence"/>
</dbReference>
<evidence type="ECO:0000313" key="2">
    <source>
        <dbReference type="EMBL" id="RUT65354.1"/>
    </source>
</evidence>
<dbReference type="EMBL" id="NRQY01000001">
    <property type="protein sequence ID" value="RUT65354.1"/>
    <property type="molecule type" value="Genomic_DNA"/>
</dbReference>
<proteinExistence type="predicted"/>
<feature type="transmembrane region" description="Helical" evidence="1">
    <location>
        <begin position="74"/>
        <end position="99"/>
    </location>
</feature>
<feature type="transmembrane region" description="Helical" evidence="1">
    <location>
        <begin position="46"/>
        <end position="67"/>
    </location>
</feature>
<feature type="transmembrane region" description="Helical" evidence="1">
    <location>
        <begin position="7"/>
        <end position="26"/>
    </location>
</feature>
<comment type="caution">
    <text evidence="2">The sequence shown here is derived from an EMBL/GenBank/DDBJ whole genome shotgun (WGS) entry which is preliminary data.</text>
</comment>